<organism evidence="1 2">
    <name type="scientific">Coniosporium uncinatum</name>
    <dbReference type="NCBI Taxonomy" id="93489"/>
    <lineage>
        <taxon>Eukaryota</taxon>
        <taxon>Fungi</taxon>
        <taxon>Dikarya</taxon>
        <taxon>Ascomycota</taxon>
        <taxon>Pezizomycotina</taxon>
        <taxon>Dothideomycetes</taxon>
        <taxon>Dothideomycetes incertae sedis</taxon>
        <taxon>Coniosporium</taxon>
    </lineage>
</organism>
<accession>A0ACC3CWE6</accession>
<evidence type="ECO:0000313" key="1">
    <source>
        <dbReference type="EMBL" id="KAK3045338.1"/>
    </source>
</evidence>
<protein>
    <submittedName>
        <fullName evidence="1">Uncharacterized protein</fullName>
    </submittedName>
</protein>
<sequence>MSGTTNNVKLNPSPANSKSQHSPDGISEEPERDGDGDEEGNWSGEDSGQDQDGSGIGGGGGGGGSSKKRKRPMSVSCELCKQRKVKCDRGHPSCGWCSRNNQYCEYKERKKPGLRAGYGRELEARL</sequence>
<dbReference type="Proteomes" id="UP001186974">
    <property type="component" value="Unassembled WGS sequence"/>
</dbReference>
<keyword evidence="2" id="KW-1185">Reference proteome</keyword>
<reference evidence="1" key="1">
    <citation type="submission" date="2024-09" db="EMBL/GenBank/DDBJ databases">
        <title>Black Yeasts Isolated from many extreme environments.</title>
        <authorList>
            <person name="Coleine C."/>
            <person name="Stajich J.E."/>
            <person name="Selbmann L."/>
        </authorList>
    </citation>
    <scope>NUCLEOTIDE SEQUENCE</scope>
    <source>
        <strain evidence="1">CCFEE 5737</strain>
    </source>
</reference>
<gene>
    <name evidence="1" type="ORF">LTS18_014007</name>
</gene>
<comment type="caution">
    <text evidence="1">The sequence shown here is derived from an EMBL/GenBank/DDBJ whole genome shotgun (WGS) entry which is preliminary data.</text>
</comment>
<dbReference type="EMBL" id="JAWDJW010010747">
    <property type="protein sequence ID" value="KAK3045338.1"/>
    <property type="molecule type" value="Genomic_DNA"/>
</dbReference>
<evidence type="ECO:0000313" key="2">
    <source>
        <dbReference type="Proteomes" id="UP001186974"/>
    </source>
</evidence>
<name>A0ACC3CWE6_9PEZI</name>
<feature type="non-terminal residue" evidence="1">
    <location>
        <position position="126"/>
    </location>
</feature>
<proteinExistence type="predicted"/>